<dbReference type="EMBL" id="KK785374">
    <property type="protein sequence ID" value="KDO43468.1"/>
    <property type="molecule type" value="Genomic_DNA"/>
</dbReference>
<organism evidence="1 2">
    <name type="scientific">Citrus sinensis</name>
    <name type="common">Sweet orange</name>
    <name type="synonym">Citrus aurantium var. sinensis</name>
    <dbReference type="NCBI Taxonomy" id="2711"/>
    <lineage>
        <taxon>Eukaryota</taxon>
        <taxon>Viridiplantae</taxon>
        <taxon>Streptophyta</taxon>
        <taxon>Embryophyta</taxon>
        <taxon>Tracheophyta</taxon>
        <taxon>Spermatophyta</taxon>
        <taxon>Magnoliopsida</taxon>
        <taxon>eudicotyledons</taxon>
        <taxon>Gunneridae</taxon>
        <taxon>Pentapetalae</taxon>
        <taxon>rosids</taxon>
        <taxon>malvids</taxon>
        <taxon>Sapindales</taxon>
        <taxon>Rutaceae</taxon>
        <taxon>Aurantioideae</taxon>
        <taxon>Citrus</taxon>
    </lineage>
</organism>
<reference evidence="1 2" key="1">
    <citation type="submission" date="2014-04" db="EMBL/GenBank/DDBJ databases">
        <authorList>
            <consortium name="International Citrus Genome Consortium"/>
            <person name="Gmitter F."/>
            <person name="Chen C."/>
            <person name="Farmerie W."/>
            <person name="Harkins T."/>
            <person name="Desany B."/>
            <person name="Mohiuddin M."/>
            <person name="Kodira C."/>
            <person name="Borodovsky M."/>
            <person name="Lomsadze A."/>
            <person name="Burns P."/>
            <person name="Jenkins J."/>
            <person name="Prochnik S."/>
            <person name="Shu S."/>
            <person name="Chapman J."/>
            <person name="Pitluck S."/>
            <person name="Schmutz J."/>
            <person name="Rokhsar D."/>
        </authorList>
    </citation>
    <scope>NUCLEOTIDE SEQUENCE</scope>
</reference>
<gene>
    <name evidence="1" type="ORF">CISIN_1g034710mg</name>
</gene>
<sequence>MQQLLFLLKCSKESSFYVFFNVNVNVLLCCKLKESPQELPSGASFLLNHVNNCTTSALFVRFIIIIQTTEHLLHHLNNCTASALFL</sequence>
<accession>A0A067DKR2</accession>
<protein>
    <submittedName>
        <fullName evidence="1">Uncharacterized protein</fullName>
    </submittedName>
</protein>
<keyword evidence="2" id="KW-1185">Reference proteome</keyword>
<evidence type="ECO:0000313" key="2">
    <source>
        <dbReference type="Proteomes" id="UP000027120"/>
    </source>
</evidence>
<dbReference type="AlphaFoldDB" id="A0A067DKR2"/>
<dbReference type="Proteomes" id="UP000027120">
    <property type="component" value="Unassembled WGS sequence"/>
</dbReference>
<name>A0A067DKR2_CITSI</name>
<proteinExistence type="predicted"/>
<evidence type="ECO:0000313" key="1">
    <source>
        <dbReference type="EMBL" id="KDO43468.1"/>
    </source>
</evidence>